<evidence type="ECO:0000313" key="1">
    <source>
        <dbReference type="EMBL" id="CAI8786765.1"/>
    </source>
</evidence>
<name>A0ABN8X0K2_9GAMM</name>
<dbReference type="EMBL" id="OX458333">
    <property type="protein sequence ID" value="CAI8786765.1"/>
    <property type="molecule type" value="Genomic_DNA"/>
</dbReference>
<accession>A0ABN8X0K2</accession>
<dbReference type="Proteomes" id="UP001162030">
    <property type="component" value="Chromosome"/>
</dbReference>
<evidence type="ECO:0008006" key="3">
    <source>
        <dbReference type="Google" id="ProtNLM"/>
    </source>
</evidence>
<protein>
    <recommendedName>
        <fullName evidence="3">Transposase</fullName>
    </recommendedName>
</protein>
<organism evidence="1 2">
    <name type="scientific">Methylocaldum szegediense</name>
    <dbReference type="NCBI Taxonomy" id="73780"/>
    <lineage>
        <taxon>Bacteria</taxon>
        <taxon>Pseudomonadati</taxon>
        <taxon>Pseudomonadota</taxon>
        <taxon>Gammaproteobacteria</taxon>
        <taxon>Methylococcales</taxon>
        <taxon>Methylococcaceae</taxon>
        <taxon>Methylocaldum</taxon>
    </lineage>
</organism>
<keyword evidence="2" id="KW-1185">Reference proteome</keyword>
<evidence type="ECO:0000313" key="2">
    <source>
        <dbReference type="Proteomes" id="UP001162030"/>
    </source>
</evidence>
<sequence length="83" mass="9700">MDIRILRTAEDYLVLIKYDPPSDLRAAYHNQASLQTVLAVLPVKPWRAGRYGGFFLRRLLYHIPLKQYGFSSLDWTSIQEMSQ</sequence>
<gene>
    <name evidence="1" type="ORF">MSZNOR_1327</name>
</gene>
<proteinExistence type="predicted"/>
<reference evidence="1 2" key="1">
    <citation type="submission" date="2023-03" db="EMBL/GenBank/DDBJ databases">
        <authorList>
            <person name="Pearce D."/>
        </authorList>
    </citation>
    <scope>NUCLEOTIDE SEQUENCE [LARGE SCALE GENOMIC DNA]</scope>
    <source>
        <strain evidence="1">Msz</strain>
    </source>
</reference>